<dbReference type="EMBL" id="KK914855">
    <property type="protein sequence ID" value="KDP27323.1"/>
    <property type="molecule type" value="Genomic_DNA"/>
</dbReference>
<proteinExistence type="predicted"/>
<dbReference type="AlphaFoldDB" id="A0A067JX11"/>
<gene>
    <name evidence="1" type="ORF">JCGZ_20824</name>
</gene>
<accession>A0A067JX11</accession>
<sequence length="65" mass="7257">MHYGSRKPIHHLGCMSVVYSKSSESSNMIGSRAIFDVTLRYPQSPELVLLYGFSHGLCTLKSILL</sequence>
<name>A0A067JX11_JATCU</name>
<evidence type="ECO:0000313" key="1">
    <source>
        <dbReference type="EMBL" id="KDP27323.1"/>
    </source>
</evidence>
<organism evidence="1 2">
    <name type="scientific">Jatropha curcas</name>
    <name type="common">Barbados nut</name>
    <dbReference type="NCBI Taxonomy" id="180498"/>
    <lineage>
        <taxon>Eukaryota</taxon>
        <taxon>Viridiplantae</taxon>
        <taxon>Streptophyta</taxon>
        <taxon>Embryophyta</taxon>
        <taxon>Tracheophyta</taxon>
        <taxon>Spermatophyta</taxon>
        <taxon>Magnoliopsida</taxon>
        <taxon>eudicotyledons</taxon>
        <taxon>Gunneridae</taxon>
        <taxon>Pentapetalae</taxon>
        <taxon>rosids</taxon>
        <taxon>fabids</taxon>
        <taxon>Malpighiales</taxon>
        <taxon>Euphorbiaceae</taxon>
        <taxon>Crotonoideae</taxon>
        <taxon>Jatropheae</taxon>
        <taxon>Jatropha</taxon>
    </lineage>
</organism>
<keyword evidence="2" id="KW-1185">Reference proteome</keyword>
<reference evidence="1 2" key="1">
    <citation type="journal article" date="2014" name="PLoS ONE">
        <title>Global Analysis of Gene Expression Profiles in Physic Nut (Jatropha curcas L.) Seedlings Exposed to Salt Stress.</title>
        <authorList>
            <person name="Zhang L."/>
            <person name="Zhang C."/>
            <person name="Wu P."/>
            <person name="Chen Y."/>
            <person name="Li M."/>
            <person name="Jiang H."/>
            <person name="Wu G."/>
        </authorList>
    </citation>
    <scope>NUCLEOTIDE SEQUENCE [LARGE SCALE GENOMIC DNA]</scope>
    <source>
        <strain evidence="2">cv. GZQX0401</strain>
        <tissue evidence="1">Young leaves</tissue>
    </source>
</reference>
<protein>
    <submittedName>
        <fullName evidence="1">Uncharacterized protein</fullName>
    </submittedName>
</protein>
<dbReference type="Proteomes" id="UP000027138">
    <property type="component" value="Unassembled WGS sequence"/>
</dbReference>
<evidence type="ECO:0000313" key="2">
    <source>
        <dbReference type="Proteomes" id="UP000027138"/>
    </source>
</evidence>